<evidence type="ECO:0000256" key="4">
    <source>
        <dbReference type="ARBA" id="ARBA00023125"/>
    </source>
</evidence>
<dbReference type="SUPFAM" id="SSF57884">
    <property type="entry name" value="Ada DNA repair protein, N-terminal domain (N-Ada 10)"/>
    <property type="match status" value="1"/>
</dbReference>
<dbReference type="Gene3D" id="1.10.10.60">
    <property type="entry name" value="Homeodomain-like"/>
    <property type="match status" value="2"/>
</dbReference>
<keyword evidence="8" id="KW-0808">Transferase</keyword>
<dbReference type="PIRSF" id="PIRSF000408">
    <property type="entry name" value="Alkyltransferas_AdaA"/>
    <property type="match status" value="1"/>
</dbReference>
<evidence type="ECO:0000259" key="7">
    <source>
        <dbReference type="PROSITE" id="PS01124"/>
    </source>
</evidence>
<organism evidence="8 9">
    <name type="scientific">Paenactinomyces guangxiensis</name>
    <dbReference type="NCBI Taxonomy" id="1490290"/>
    <lineage>
        <taxon>Bacteria</taxon>
        <taxon>Bacillati</taxon>
        <taxon>Bacillota</taxon>
        <taxon>Bacilli</taxon>
        <taxon>Bacillales</taxon>
        <taxon>Thermoactinomycetaceae</taxon>
        <taxon>Paenactinomyces</taxon>
    </lineage>
</organism>
<dbReference type="Proteomes" id="UP000535491">
    <property type="component" value="Unassembled WGS sequence"/>
</dbReference>
<evidence type="ECO:0000256" key="3">
    <source>
        <dbReference type="ARBA" id="ARBA00023015"/>
    </source>
</evidence>
<dbReference type="GO" id="GO:0008168">
    <property type="term" value="F:methyltransferase activity"/>
    <property type="evidence" value="ECO:0007669"/>
    <property type="project" value="UniProtKB-KW"/>
</dbReference>
<evidence type="ECO:0000313" key="8">
    <source>
        <dbReference type="EMBL" id="MBA4494292.1"/>
    </source>
</evidence>
<comment type="caution">
    <text evidence="8">The sequence shown here is derived from an EMBL/GenBank/DDBJ whole genome shotgun (WGS) entry which is preliminary data.</text>
</comment>
<dbReference type="EMBL" id="JACEIQ010000006">
    <property type="protein sequence ID" value="MBA4494292.1"/>
    <property type="molecule type" value="Genomic_DNA"/>
</dbReference>
<evidence type="ECO:0000256" key="5">
    <source>
        <dbReference type="ARBA" id="ARBA00023159"/>
    </source>
</evidence>
<dbReference type="RefSeq" id="WP_181751532.1">
    <property type="nucleotide sequence ID" value="NZ_JACEIQ010000006.1"/>
</dbReference>
<dbReference type="AlphaFoldDB" id="A0A7W1WQM5"/>
<keyword evidence="5" id="KW-0010">Activator</keyword>
<keyword evidence="2 8" id="KW-0489">Methyltransferase</keyword>
<evidence type="ECO:0000256" key="2">
    <source>
        <dbReference type="ARBA" id="ARBA00022603"/>
    </source>
</evidence>
<dbReference type="InterPro" id="IPR009057">
    <property type="entry name" value="Homeodomain-like_sf"/>
</dbReference>
<evidence type="ECO:0000256" key="1">
    <source>
        <dbReference type="ARBA" id="ARBA00001947"/>
    </source>
</evidence>
<dbReference type="PANTHER" id="PTHR43280:SF2">
    <property type="entry name" value="HTH-TYPE TRANSCRIPTIONAL REGULATOR EXSA"/>
    <property type="match status" value="1"/>
</dbReference>
<dbReference type="SUPFAM" id="SSF46689">
    <property type="entry name" value="Homeodomain-like"/>
    <property type="match status" value="2"/>
</dbReference>
<accession>A0A7W1WQM5</accession>
<dbReference type="InterPro" id="IPR016220">
    <property type="entry name" value="Me-P-triester_DNA_alkyl-Trfase"/>
</dbReference>
<reference evidence="8 9" key="1">
    <citation type="submission" date="2020-07" db="EMBL/GenBank/DDBJ databases">
        <authorList>
            <person name="Feng H."/>
        </authorList>
    </citation>
    <scope>NUCLEOTIDE SEQUENCE [LARGE SCALE GENOMIC DNA]</scope>
    <source>
        <strain evidence="9">s-10</strain>
    </source>
</reference>
<sequence length="185" mass="21921">MKIQREKLWEAVVQCNGKYDGSFYYAVKTTGIFCHPSCKSKTPKQENVEFFFHIEEAFLKGYRPCKRCRPDLYPSSYEPHQEVIKEVKNILENEYDKPWTLQKLSKRIGISSYHLHRLFKKKTGISPKQYLNQIRIEQAKLLLLQGEKNNTEICFLVGFNDTSHFYNVFRKVTGFSPFAFKHRHS</sequence>
<feature type="domain" description="HTH araC/xylS-type" evidence="7">
    <location>
        <begin position="85"/>
        <end position="183"/>
    </location>
</feature>
<comment type="cofactor">
    <cofactor evidence="1">
        <name>Zn(2+)</name>
        <dbReference type="ChEBI" id="CHEBI:29105"/>
    </cofactor>
</comment>
<dbReference type="GO" id="GO:0043565">
    <property type="term" value="F:sequence-specific DNA binding"/>
    <property type="evidence" value="ECO:0007669"/>
    <property type="project" value="InterPro"/>
</dbReference>
<dbReference type="GO" id="GO:0003700">
    <property type="term" value="F:DNA-binding transcription factor activity"/>
    <property type="evidence" value="ECO:0007669"/>
    <property type="project" value="InterPro"/>
</dbReference>
<evidence type="ECO:0000313" key="9">
    <source>
        <dbReference type="Proteomes" id="UP000535491"/>
    </source>
</evidence>
<dbReference type="InterPro" id="IPR035451">
    <property type="entry name" value="Ada-like_dom_sf"/>
</dbReference>
<dbReference type="SMART" id="SM00342">
    <property type="entry name" value="HTH_ARAC"/>
    <property type="match status" value="1"/>
</dbReference>
<proteinExistence type="predicted"/>
<protein>
    <submittedName>
        <fullName evidence="8">Methylphosphotriester-DNA--protein-cysteine methyltransferase family protein</fullName>
    </submittedName>
</protein>
<dbReference type="PROSITE" id="PS01124">
    <property type="entry name" value="HTH_ARAC_FAMILY_2"/>
    <property type="match status" value="1"/>
</dbReference>
<dbReference type="InterPro" id="IPR018060">
    <property type="entry name" value="HTH_AraC"/>
</dbReference>
<keyword evidence="4" id="KW-0238">DNA-binding</keyword>
<keyword evidence="6" id="KW-0804">Transcription</keyword>
<evidence type="ECO:0000256" key="6">
    <source>
        <dbReference type="ARBA" id="ARBA00023163"/>
    </source>
</evidence>
<name>A0A7W1WQM5_9BACL</name>
<keyword evidence="3" id="KW-0805">Transcription regulation</keyword>
<dbReference type="Gene3D" id="3.40.10.10">
    <property type="entry name" value="DNA Methylphosphotriester Repair Domain"/>
    <property type="match status" value="1"/>
</dbReference>
<dbReference type="InterPro" id="IPR004026">
    <property type="entry name" value="Ada_DNA_repair_Zn-bd"/>
</dbReference>
<dbReference type="PANTHER" id="PTHR43280">
    <property type="entry name" value="ARAC-FAMILY TRANSCRIPTIONAL REGULATOR"/>
    <property type="match status" value="1"/>
</dbReference>
<dbReference type="GO" id="GO:0032259">
    <property type="term" value="P:methylation"/>
    <property type="evidence" value="ECO:0007669"/>
    <property type="project" value="UniProtKB-KW"/>
</dbReference>
<gene>
    <name evidence="8" type="ORF">H1191_08235</name>
</gene>
<dbReference type="Pfam" id="PF12833">
    <property type="entry name" value="HTH_18"/>
    <property type="match status" value="1"/>
</dbReference>
<dbReference type="GO" id="GO:0006281">
    <property type="term" value="P:DNA repair"/>
    <property type="evidence" value="ECO:0007669"/>
    <property type="project" value="InterPro"/>
</dbReference>
<dbReference type="Pfam" id="PF02805">
    <property type="entry name" value="Ada_Zn_binding"/>
    <property type="match status" value="1"/>
</dbReference>
<dbReference type="GO" id="GO:0008270">
    <property type="term" value="F:zinc ion binding"/>
    <property type="evidence" value="ECO:0007669"/>
    <property type="project" value="InterPro"/>
</dbReference>
<keyword evidence="9" id="KW-1185">Reference proteome</keyword>